<keyword evidence="8" id="KW-1185">Reference proteome</keyword>
<dbReference type="Gene3D" id="3.40.1090.10">
    <property type="entry name" value="Cytosolic phospholipase A2 catalytic domain"/>
    <property type="match status" value="1"/>
</dbReference>
<keyword evidence="1 4" id="KW-0378">Hydrolase</keyword>
<accession>A0ABR2I9J5</accession>
<dbReference type="Pfam" id="PF01734">
    <property type="entry name" value="Patatin"/>
    <property type="match status" value="1"/>
</dbReference>
<dbReference type="PROSITE" id="PS51635">
    <property type="entry name" value="PNPLA"/>
    <property type="match status" value="1"/>
</dbReference>
<evidence type="ECO:0000313" key="7">
    <source>
        <dbReference type="EMBL" id="KAK8859621.1"/>
    </source>
</evidence>
<feature type="domain" description="PNPLA" evidence="6">
    <location>
        <begin position="45"/>
        <end position="290"/>
    </location>
</feature>
<evidence type="ECO:0000259" key="6">
    <source>
        <dbReference type="PROSITE" id="PS51635"/>
    </source>
</evidence>
<evidence type="ECO:0000313" key="8">
    <source>
        <dbReference type="Proteomes" id="UP001390339"/>
    </source>
</evidence>
<keyword evidence="3 4" id="KW-0443">Lipid metabolism</keyword>
<feature type="active site" description="Proton acceptor" evidence="4">
    <location>
        <position position="277"/>
    </location>
</feature>
<feature type="region of interest" description="Disordered" evidence="5">
    <location>
        <begin position="1"/>
        <end position="27"/>
    </location>
</feature>
<dbReference type="InterPro" id="IPR002641">
    <property type="entry name" value="PNPLA_dom"/>
</dbReference>
<dbReference type="PANTHER" id="PTHR24185">
    <property type="entry name" value="CALCIUM-INDEPENDENT PHOSPHOLIPASE A2-GAMMA"/>
    <property type="match status" value="1"/>
</dbReference>
<reference evidence="7 8" key="1">
    <citation type="journal article" date="2024" name="IMA Fungus">
        <title>Apiospora arundinis, a panoply of carbohydrate-active enzymes and secondary metabolites.</title>
        <authorList>
            <person name="Sorensen T."/>
            <person name="Petersen C."/>
            <person name="Muurmann A.T."/>
            <person name="Christiansen J.V."/>
            <person name="Brundto M.L."/>
            <person name="Overgaard C.K."/>
            <person name="Boysen A.T."/>
            <person name="Wollenberg R.D."/>
            <person name="Larsen T.O."/>
            <person name="Sorensen J.L."/>
            <person name="Nielsen K.L."/>
            <person name="Sondergaard T.E."/>
        </authorList>
    </citation>
    <scope>NUCLEOTIDE SEQUENCE [LARGE SCALE GENOMIC DNA]</scope>
    <source>
        <strain evidence="7 8">AAU 773</strain>
    </source>
</reference>
<evidence type="ECO:0000256" key="2">
    <source>
        <dbReference type="ARBA" id="ARBA00022963"/>
    </source>
</evidence>
<feature type="compositionally biased region" description="Low complexity" evidence="5">
    <location>
        <begin position="14"/>
        <end position="27"/>
    </location>
</feature>
<dbReference type="SUPFAM" id="SSF52151">
    <property type="entry name" value="FabD/lysophospholipase-like"/>
    <property type="match status" value="1"/>
</dbReference>
<sequence>MSDDGIQESGSQESNPSDSPILPDISSECADLDNENCPWGRKTVLTLDGGGIRGYSSLLILQEIMERIKTIETIETIELEEAHHSSAYYPWGKNGSSDDTFRPCHYFDYIAGTSTGGLSAIMLGRLRMTVPEALASYKKFGNEVFGKPRFWHGRSPLWYPREKYDEKRAERVIRAIIDEQLGHEHAAIDAKFSVDENQTRCIVFSYSQSDSGVFTTFAWRSYNYDTPPTGLDESRGGRDSPVHRLADPEPIYQVARATSAAPTFFLPIRLKGALQHDGAVQANNPSKFVLMEVWHKENYRVPALFLSIGTGIEKKLNVHGGSASRVKAARNVWKADGTKLGRVQSIKSLISMGHNLFKQALDAEEAVTPWREKCLDVHRRGKQGAPTGPIDEWWYRLNAENTGNAIAIDQWVPRKQRGDREAGADTLKAIEKFTNDFLERPDTKADINRIASVLVRKRRERVKTEHWERFALRVRYRGYKPPTFNHGEDFNTRKDMRTYLQKENIPANCRTQEELNDIMDGIRVVDQSY</sequence>
<feature type="short sequence motif" description="DGA/G" evidence="4">
    <location>
        <begin position="277"/>
        <end position="279"/>
    </location>
</feature>
<dbReference type="PANTHER" id="PTHR24185:SF1">
    <property type="entry name" value="CALCIUM-INDEPENDENT PHOSPHOLIPASE A2-GAMMA"/>
    <property type="match status" value="1"/>
</dbReference>
<dbReference type="EMBL" id="JAPCWZ010000006">
    <property type="protein sequence ID" value="KAK8859621.1"/>
    <property type="molecule type" value="Genomic_DNA"/>
</dbReference>
<feature type="short sequence motif" description="GXGXXG" evidence="4">
    <location>
        <begin position="49"/>
        <end position="54"/>
    </location>
</feature>
<proteinExistence type="predicted"/>
<evidence type="ECO:0000256" key="4">
    <source>
        <dbReference type="PROSITE-ProRule" id="PRU01161"/>
    </source>
</evidence>
<evidence type="ECO:0000256" key="5">
    <source>
        <dbReference type="SAM" id="MobiDB-lite"/>
    </source>
</evidence>
<feature type="short sequence motif" description="GXSXG" evidence="4">
    <location>
        <begin position="112"/>
        <end position="116"/>
    </location>
</feature>
<evidence type="ECO:0000256" key="3">
    <source>
        <dbReference type="ARBA" id="ARBA00023098"/>
    </source>
</evidence>
<dbReference type="InterPro" id="IPR016035">
    <property type="entry name" value="Acyl_Trfase/lysoPLipase"/>
</dbReference>
<feature type="active site" description="Nucleophile" evidence="4">
    <location>
        <position position="114"/>
    </location>
</feature>
<protein>
    <submittedName>
        <fullName evidence="7">Calcium-independent phospholipase A2-gamma</fullName>
    </submittedName>
</protein>
<organism evidence="7 8">
    <name type="scientific">Apiospora arundinis</name>
    <dbReference type="NCBI Taxonomy" id="335852"/>
    <lineage>
        <taxon>Eukaryota</taxon>
        <taxon>Fungi</taxon>
        <taxon>Dikarya</taxon>
        <taxon>Ascomycota</taxon>
        <taxon>Pezizomycotina</taxon>
        <taxon>Sordariomycetes</taxon>
        <taxon>Xylariomycetidae</taxon>
        <taxon>Amphisphaeriales</taxon>
        <taxon>Apiosporaceae</taxon>
        <taxon>Apiospora</taxon>
    </lineage>
</organism>
<evidence type="ECO:0000256" key="1">
    <source>
        <dbReference type="ARBA" id="ARBA00022801"/>
    </source>
</evidence>
<name>A0ABR2I9J5_9PEZI</name>
<gene>
    <name evidence="7" type="ORF">PGQ11_010355</name>
</gene>
<keyword evidence="2 4" id="KW-0442">Lipid degradation</keyword>
<comment type="caution">
    <text evidence="7">The sequence shown here is derived from an EMBL/GenBank/DDBJ whole genome shotgun (WGS) entry which is preliminary data.</text>
</comment>
<dbReference type="Proteomes" id="UP001390339">
    <property type="component" value="Unassembled WGS sequence"/>
</dbReference>